<dbReference type="PANTHER" id="PTHR33204">
    <property type="entry name" value="TRANSCRIPTIONAL REGULATOR, MARR FAMILY"/>
    <property type="match status" value="1"/>
</dbReference>
<evidence type="ECO:0000256" key="1">
    <source>
        <dbReference type="ARBA" id="ARBA00023015"/>
    </source>
</evidence>
<proteinExistence type="predicted"/>
<dbReference type="Gene3D" id="1.10.10.10">
    <property type="entry name" value="Winged helix-like DNA-binding domain superfamily/Winged helix DNA-binding domain"/>
    <property type="match status" value="1"/>
</dbReference>
<keyword evidence="3" id="KW-0804">Transcription</keyword>
<keyword evidence="6" id="KW-1185">Reference proteome</keyword>
<evidence type="ECO:0000256" key="3">
    <source>
        <dbReference type="ARBA" id="ARBA00023163"/>
    </source>
</evidence>
<dbReference type="AlphaFoldDB" id="R4YZX5"/>
<keyword evidence="2" id="KW-0238">DNA-binding</keyword>
<evidence type="ECO:0000259" key="4">
    <source>
        <dbReference type="PROSITE" id="PS51118"/>
    </source>
</evidence>
<comment type="caution">
    <text evidence="5">The sequence shown here is derived from an EMBL/GenBank/DDBJ whole genome shotgun (WGS) entry which is preliminary data.</text>
</comment>
<dbReference type="InterPro" id="IPR002577">
    <property type="entry name" value="HTH_HxlR"/>
</dbReference>
<dbReference type="EMBL" id="CANL01000005">
    <property type="protein sequence ID" value="CCM62581.1"/>
    <property type="molecule type" value="Genomic_DNA"/>
</dbReference>
<organism evidence="5 6">
    <name type="scientific">Candidatus Neomicrothrix parvicella RN1</name>
    <dbReference type="NCBI Taxonomy" id="1229780"/>
    <lineage>
        <taxon>Bacteria</taxon>
        <taxon>Bacillati</taxon>
        <taxon>Actinomycetota</taxon>
        <taxon>Acidimicrobiia</taxon>
        <taxon>Acidimicrobiales</taxon>
        <taxon>Microthrixaceae</taxon>
        <taxon>Candidatus Neomicrothrix</taxon>
    </lineage>
</organism>
<dbReference type="HOGENOM" id="CLU_111585_0_0_11"/>
<dbReference type="CDD" id="cd00090">
    <property type="entry name" value="HTH_ARSR"/>
    <property type="match status" value="1"/>
</dbReference>
<dbReference type="Pfam" id="PF01638">
    <property type="entry name" value="HxlR"/>
    <property type="match status" value="1"/>
</dbReference>
<dbReference type="InterPro" id="IPR036388">
    <property type="entry name" value="WH-like_DNA-bd_sf"/>
</dbReference>
<dbReference type="PANTHER" id="PTHR33204:SF18">
    <property type="entry name" value="TRANSCRIPTIONAL REGULATORY PROTEIN"/>
    <property type="match status" value="1"/>
</dbReference>
<protein>
    <submittedName>
        <fullName evidence="5">Putative Transcriptional regulator, HxlR family</fullName>
    </submittedName>
</protein>
<feature type="domain" description="HTH hxlR-type" evidence="4">
    <location>
        <begin position="16"/>
        <end position="115"/>
    </location>
</feature>
<dbReference type="eggNOG" id="COG1733">
    <property type="taxonomic scope" value="Bacteria"/>
</dbReference>
<dbReference type="STRING" id="1229780.BN381_130139"/>
<dbReference type="GO" id="GO:0003677">
    <property type="term" value="F:DNA binding"/>
    <property type="evidence" value="ECO:0007669"/>
    <property type="project" value="UniProtKB-KW"/>
</dbReference>
<dbReference type="PROSITE" id="PS51118">
    <property type="entry name" value="HTH_HXLR"/>
    <property type="match status" value="1"/>
</dbReference>
<name>R4YZX5_9ACTN</name>
<dbReference type="Proteomes" id="UP000018291">
    <property type="component" value="Unassembled WGS sequence"/>
</dbReference>
<evidence type="ECO:0000313" key="5">
    <source>
        <dbReference type="EMBL" id="CCM62581.1"/>
    </source>
</evidence>
<dbReference type="SUPFAM" id="SSF46785">
    <property type="entry name" value="Winged helix' DNA-binding domain"/>
    <property type="match status" value="1"/>
</dbReference>
<reference evidence="5 6" key="1">
    <citation type="journal article" date="2013" name="ISME J.">
        <title>Metabolic model for the filamentous 'Candidatus Microthrix parvicella' based on genomic and metagenomic analyses.</title>
        <authorList>
            <person name="Jon McIlroy S."/>
            <person name="Kristiansen R."/>
            <person name="Albertsen M."/>
            <person name="Michael Karst S."/>
            <person name="Rossetti S."/>
            <person name="Lund Nielsen J."/>
            <person name="Tandoi V."/>
            <person name="James Seviour R."/>
            <person name="Nielsen P.H."/>
        </authorList>
    </citation>
    <scope>NUCLEOTIDE SEQUENCE [LARGE SCALE GENOMIC DNA]</scope>
    <source>
        <strain evidence="5 6">RN1</strain>
    </source>
</reference>
<sequence>MRRNAASGLAPGSVRLPGLDAALRRVGDRWTPLVLVELAADDATFGELSERLDGIAPNVLTKRLRSLEADGLITSEPYQQRPLRVRYRLSDTGRQLGSVWSAMGAWGSTHLVDGGDGAAAPSHGVCGSDLELRWYCPTCDEVVGADHDEAVHL</sequence>
<dbReference type="InterPro" id="IPR036390">
    <property type="entry name" value="WH_DNA-bd_sf"/>
</dbReference>
<keyword evidence="1" id="KW-0805">Transcription regulation</keyword>
<accession>R4YZX5</accession>
<evidence type="ECO:0000313" key="6">
    <source>
        <dbReference type="Proteomes" id="UP000018291"/>
    </source>
</evidence>
<dbReference type="InterPro" id="IPR011991">
    <property type="entry name" value="ArsR-like_HTH"/>
</dbReference>
<evidence type="ECO:0000256" key="2">
    <source>
        <dbReference type="ARBA" id="ARBA00023125"/>
    </source>
</evidence>
<gene>
    <name evidence="5" type="ORF">BN381_130139</name>
</gene>